<dbReference type="CDD" id="cd22529">
    <property type="entry name" value="KH-II_NusA_rpt2"/>
    <property type="match status" value="1"/>
</dbReference>
<dbReference type="Gene3D" id="3.30.300.20">
    <property type="match status" value="1"/>
</dbReference>
<evidence type="ECO:0000259" key="8">
    <source>
        <dbReference type="SMART" id="SM00322"/>
    </source>
</evidence>
<dbReference type="PANTHER" id="PTHR22648">
    <property type="entry name" value="TRANSCRIPTION TERMINATION FACTOR NUSA"/>
    <property type="match status" value="1"/>
</dbReference>
<dbReference type="InterPro" id="IPR004087">
    <property type="entry name" value="KH_dom"/>
</dbReference>
<feature type="compositionally biased region" description="Acidic residues" evidence="7">
    <location>
        <begin position="104"/>
        <end position="165"/>
    </location>
</feature>
<dbReference type="InterPro" id="IPR009019">
    <property type="entry name" value="KH_sf_prok-type"/>
</dbReference>
<evidence type="ECO:0000256" key="4">
    <source>
        <dbReference type="ARBA" id="ARBA00022884"/>
    </source>
</evidence>
<dbReference type="GO" id="GO:0031564">
    <property type="term" value="P:transcription antitermination"/>
    <property type="evidence" value="ECO:0007669"/>
    <property type="project" value="UniProtKB-KW"/>
</dbReference>
<dbReference type="Pfam" id="PF26594">
    <property type="entry name" value="KH_NusA_2nd"/>
    <property type="match status" value="1"/>
</dbReference>
<dbReference type="PROSITE" id="PS50084">
    <property type="entry name" value="KH_TYPE_1"/>
    <property type="match status" value="1"/>
</dbReference>
<keyword evidence="1" id="KW-0806">Transcription termination</keyword>
<dbReference type="GO" id="GO:0005829">
    <property type="term" value="C:cytosol"/>
    <property type="evidence" value="ECO:0007669"/>
    <property type="project" value="TreeGrafter"/>
</dbReference>
<evidence type="ECO:0000256" key="7">
    <source>
        <dbReference type="SAM" id="MobiDB-lite"/>
    </source>
</evidence>
<dbReference type="PANTHER" id="PTHR22648:SF0">
    <property type="entry name" value="TRANSCRIPTION TERMINATION_ANTITERMINATION PROTEIN NUSA"/>
    <property type="match status" value="1"/>
</dbReference>
<accession>A0A0F8XQZ6</accession>
<keyword evidence="6" id="KW-0804">Transcription</keyword>
<reference evidence="9" key="1">
    <citation type="journal article" date="2015" name="Nature">
        <title>Complex archaea that bridge the gap between prokaryotes and eukaryotes.</title>
        <authorList>
            <person name="Spang A."/>
            <person name="Saw J.H."/>
            <person name="Jorgensen S.L."/>
            <person name="Zaremba-Niedzwiedzka K."/>
            <person name="Martijn J."/>
            <person name="Lind A.E."/>
            <person name="van Eijk R."/>
            <person name="Schleper C."/>
            <person name="Guy L."/>
            <person name="Ettema T.J."/>
        </authorList>
    </citation>
    <scope>NUCLEOTIDE SEQUENCE</scope>
</reference>
<feature type="region of interest" description="Disordered" evidence="7">
    <location>
        <begin position="88"/>
        <end position="165"/>
    </location>
</feature>
<dbReference type="EMBL" id="LAZR01057775">
    <property type="protein sequence ID" value="KKK71363.1"/>
    <property type="molecule type" value="Genomic_DNA"/>
</dbReference>
<dbReference type="SMART" id="SM00322">
    <property type="entry name" value="KH"/>
    <property type="match status" value="1"/>
</dbReference>
<protein>
    <recommendedName>
        <fullName evidence="8">K Homology domain-containing protein</fullName>
    </recommendedName>
</protein>
<dbReference type="AlphaFoldDB" id="A0A0F8XQZ6"/>
<dbReference type="InterPro" id="IPR058582">
    <property type="entry name" value="KH_NusA_2nd"/>
</dbReference>
<dbReference type="InterPro" id="IPR030842">
    <property type="entry name" value="TF_NusA_bacterial"/>
</dbReference>
<comment type="caution">
    <text evidence="9">The sequence shown here is derived from an EMBL/GenBank/DDBJ whole genome shotgun (WGS) entry which is preliminary data.</text>
</comment>
<evidence type="ECO:0000256" key="2">
    <source>
        <dbReference type="ARBA" id="ARBA00022490"/>
    </source>
</evidence>
<sequence length="165" mass="18041">MRELRGERIDIIPWIEDLRMLIARALSPATIERVGIVEEEKTAMVVVADQHLSVAIGKKGQNVRLAMKLTGWDIDIMSETEYSKIKMEEAEQVFGAGGEGGEAPSEDEEAPVEDVEEASGETDEDAEETPAEVDEEVSDEEASDEEASDETGEDAEDSAEEEPEA</sequence>
<dbReference type="SUPFAM" id="SSF54814">
    <property type="entry name" value="Prokaryotic type KH domain (KH-domain type II)"/>
    <property type="match status" value="1"/>
</dbReference>
<keyword evidence="3" id="KW-0889">Transcription antitermination</keyword>
<name>A0A0F8XQZ6_9ZZZZ</name>
<evidence type="ECO:0000256" key="1">
    <source>
        <dbReference type="ARBA" id="ARBA00022472"/>
    </source>
</evidence>
<proteinExistence type="predicted"/>
<evidence type="ECO:0000256" key="5">
    <source>
        <dbReference type="ARBA" id="ARBA00023015"/>
    </source>
</evidence>
<evidence type="ECO:0000256" key="6">
    <source>
        <dbReference type="ARBA" id="ARBA00023163"/>
    </source>
</evidence>
<evidence type="ECO:0000256" key="3">
    <source>
        <dbReference type="ARBA" id="ARBA00022814"/>
    </source>
</evidence>
<dbReference type="InterPro" id="IPR015946">
    <property type="entry name" value="KH_dom-like_a/b"/>
</dbReference>
<feature type="domain" description="K Homology" evidence="8">
    <location>
        <begin position="39"/>
        <end position="138"/>
    </location>
</feature>
<dbReference type="GO" id="GO:0003723">
    <property type="term" value="F:RNA binding"/>
    <property type="evidence" value="ECO:0007669"/>
    <property type="project" value="UniProtKB-KW"/>
</dbReference>
<keyword evidence="5" id="KW-0805">Transcription regulation</keyword>
<evidence type="ECO:0000313" key="9">
    <source>
        <dbReference type="EMBL" id="KKK71363.1"/>
    </source>
</evidence>
<keyword evidence="2" id="KW-0963">Cytoplasm</keyword>
<dbReference type="FunFam" id="3.30.300.20:FF:000005">
    <property type="entry name" value="Transcription termination/antitermination protein NusA"/>
    <property type="match status" value="1"/>
</dbReference>
<gene>
    <name evidence="9" type="ORF">LCGC14_2914670</name>
</gene>
<organism evidence="9">
    <name type="scientific">marine sediment metagenome</name>
    <dbReference type="NCBI Taxonomy" id="412755"/>
    <lineage>
        <taxon>unclassified sequences</taxon>
        <taxon>metagenomes</taxon>
        <taxon>ecological metagenomes</taxon>
    </lineage>
</organism>
<dbReference type="GO" id="GO:0006353">
    <property type="term" value="P:DNA-templated transcription termination"/>
    <property type="evidence" value="ECO:0007669"/>
    <property type="project" value="UniProtKB-KW"/>
</dbReference>
<keyword evidence="4" id="KW-0694">RNA-binding</keyword>